<proteinExistence type="inferred from homology"/>
<comment type="caution">
    <text evidence="7">The sequence shown here is derived from an EMBL/GenBank/DDBJ whole genome shotgun (WGS) entry which is preliminary data.</text>
</comment>
<dbReference type="InterPro" id="IPR001727">
    <property type="entry name" value="GDT1-like"/>
</dbReference>
<comment type="caution">
    <text evidence="6">Lacks conserved residue(s) required for the propagation of feature annotation.</text>
</comment>
<dbReference type="PANTHER" id="PTHR12608">
    <property type="entry name" value="TRANSMEMBRANE PROTEIN HTP-1 RELATED"/>
    <property type="match status" value="1"/>
</dbReference>
<dbReference type="GO" id="GO:0005384">
    <property type="term" value="F:manganese ion transmembrane transporter activity"/>
    <property type="evidence" value="ECO:0007669"/>
    <property type="project" value="TreeGrafter"/>
</dbReference>
<evidence type="ECO:0000256" key="5">
    <source>
        <dbReference type="ARBA" id="ARBA00023136"/>
    </source>
</evidence>
<protein>
    <recommendedName>
        <fullName evidence="6">GDT1 family protein</fullName>
    </recommendedName>
</protein>
<evidence type="ECO:0000313" key="7">
    <source>
        <dbReference type="EMBL" id="KAL0342284.1"/>
    </source>
</evidence>
<feature type="transmembrane region" description="Helical" evidence="6">
    <location>
        <begin position="20"/>
        <end position="39"/>
    </location>
</feature>
<dbReference type="EMBL" id="JACGWM010000011">
    <property type="protein sequence ID" value="KAL0342284.1"/>
    <property type="molecule type" value="Genomic_DNA"/>
</dbReference>
<dbReference type="AlphaFoldDB" id="A0AAW2NFF9"/>
<evidence type="ECO:0000256" key="6">
    <source>
        <dbReference type="RuleBase" id="RU365102"/>
    </source>
</evidence>
<dbReference type="GO" id="GO:0009507">
    <property type="term" value="C:chloroplast"/>
    <property type="evidence" value="ECO:0007669"/>
    <property type="project" value="TreeGrafter"/>
</dbReference>
<dbReference type="GO" id="GO:0032472">
    <property type="term" value="P:Golgi calcium ion transport"/>
    <property type="evidence" value="ECO:0007669"/>
    <property type="project" value="TreeGrafter"/>
</dbReference>
<reference evidence="7" key="1">
    <citation type="submission" date="2020-06" db="EMBL/GenBank/DDBJ databases">
        <authorList>
            <person name="Li T."/>
            <person name="Hu X."/>
            <person name="Zhang T."/>
            <person name="Song X."/>
            <person name="Zhang H."/>
            <person name="Dai N."/>
            <person name="Sheng W."/>
            <person name="Hou X."/>
            <person name="Wei L."/>
        </authorList>
    </citation>
    <scope>NUCLEOTIDE SEQUENCE</scope>
    <source>
        <strain evidence="7">KEN8</strain>
        <tissue evidence="7">Leaf</tissue>
    </source>
</reference>
<feature type="transmembrane region" description="Helical" evidence="6">
    <location>
        <begin position="46"/>
        <end position="66"/>
    </location>
</feature>
<comment type="subcellular location">
    <subcellularLocation>
        <location evidence="1 6">Membrane</location>
        <topology evidence="1 6">Multi-pass membrane protein</topology>
    </subcellularLocation>
</comment>
<dbReference type="GO" id="GO:0005794">
    <property type="term" value="C:Golgi apparatus"/>
    <property type="evidence" value="ECO:0007669"/>
    <property type="project" value="TreeGrafter"/>
</dbReference>
<dbReference type="PANTHER" id="PTHR12608:SF7">
    <property type="entry name" value="PROTEIN PAM71-HOMOLOG, CHLOROPLASTIC"/>
    <property type="match status" value="1"/>
</dbReference>
<accession>A0AAW2NFF9</accession>
<gene>
    <name evidence="7" type="ORF">Scaly_1891000</name>
</gene>
<sequence>MLATIALGAAQSPWGVASGAIVGHLLATSIAILGGAFLSKYISEKLVGYIGGALFLVFAIATFFGVF</sequence>
<dbReference type="Pfam" id="PF01169">
    <property type="entry name" value="GDT1"/>
    <property type="match status" value="1"/>
</dbReference>
<dbReference type="GO" id="GO:0016020">
    <property type="term" value="C:membrane"/>
    <property type="evidence" value="ECO:0007669"/>
    <property type="project" value="UniProtKB-SubCell"/>
</dbReference>
<reference evidence="7" key="2">
    <citation type="journal article" date="2024" name="Plant">
        <title>Genomic evolution and insights into agronomic trait innovations of Sesamum species.</title>
        <authorList>
            <person name="Miao H."/>
            <person name="Wang L."/>
            <person name="Qu L."/>
            <person name="Liu H."/>
            <person name="Sun Y."/>
            <person name="Le M."/>
            <person name="Wang Q."/>
            <person name="Wei S."/>
            <person name="Zheng Y."/>
            <person name="Lin W."/>
            <person name="Duan Y."/>
            <person name="Cao H."/>
            <person name="Xiong S."/>
            <person name="Wang X."/>
            <person name="Wei L."/>
            <person name="Li C."/>
            <person name="Ma Q."/>
            <person name="Ju M."/>
            <person name="Zhao R."/>
            <person name="Li G."/>
            <person name="Mu C."/>
            <person name="Tian Q."/>
            <person name="Mei H."/>
            <person name="Zhang T."/>
            <person name="Gao T."/>
            <person name="Zhang H."/>
        </authorList>
    </citation>
    <scope>NUCLEOTIDE SEQUENCE</scope>
    <source>
        <strain evidence="7">KEN8</strain>
    </source>
</reference>
<evidence type="ECO:0000256" key="4">
    <source>
        <dbReference type="ARBA" id="ARBA00022989"/>
    </source>
</evidence>
<keyword evidence="5 6" id="KW-0472">Membrane</keyword>
<organism evidence="7">
    <name type="scientific">Sesamum calycinum</name>
    <dbReference type="NCBI Taxonomy" id="2727403"/>
    <lineage>
        <taxon>Eukaryota</taxon>
        <taxon>Viridiplantae</taxon>
        <taxon>Streptophyta</taxon>
        <taxon>Embryophyta</taxon>
        <taxon>Tracheophyta</taxon>
        <taxon>Spermatophyta</taxon>
        <taxon>Magnoliopsida</taxon>
        <taxon>eudicotyledons</taxon>
        <taxon>Gunneridae</taxon>
        <taxon>Pentapetalae</taxon>
        <taxon>asterids</taxon>
        <taxon>lamiids</taxon>
        <taxon>Lamiales</taxon>
        <taxon>Pedaliaceae</taxon>
        <taxon>Sesamum</taxon>
    </lineage>
</organism>
<evidence type="ECO:0000256" key="1">
    <source>
        <dbReference type="ARBA" id="ARBA00004141"/>
    </source>
</evidence>
<dbReference type="GO" id="GO:0032468">
    <property type="term" value="P:Golgi calcium ion homeostasis"/>
    <property type="evidence" value="ECO:0007669"/>
    <property type="project" value="TreeGrafter"/>
</dbReference>
<evidence type="ECO:0000256" key="2">
    <source>
        <dbReference type="ARBA" id="ARBA00009190"/>
    </source>
</evidence>
<dbReference type="GO" id="GO:0015085">
    <property type="term" value="F:calcium ion transmembrane transporter activity"/>
    <property type="evidence" value="ECO:0007669"/>
    <property type="project" value="TreeGrafter"/>
</dbReference>
<keyword evidence="3 6" id="KW-0812">Transmembrane</keyword>
<keyword evidence="4 6" id="KW-1133">Transmembrane helix</keyword>
<comment type="similarity">
    <text evidence="2 6">Belongs to the GDT1 family.</text>
</comment>
<name>A0AAW2NFF9_9LAMI</name>
<evidence type="ECO:0000256" key="3">
    <source>
        <dbReference type="ARBA" id="ARBA00022692"/>
    </source>
</evidence>